<protein>
    <submittedName>
        <fullName evidence="1">Uncharacterized protein</fullName>
    </submittedName>
</protein>
<dbReference type="AlphaFoldDB" id="A0A2M9A572"/>
<evidence type="ECO:0000313" key="1">
    <source>
        <dbReference type="EMBL" id="PJJ40860.1"/>
    </source>
</evidence>
<dbReference type="OrthoDB" id="1716312at2"/>
<keyword evidence="2" id="KW-1185">Reference proteome</keyword>
<proteinExistence type="predicted"/>
<dbReference type="RefSeq" id="WP_100424897.1">
    <property type="nucleotide sequence ID" value="NZ_PGEX01000001.1"/>
</dbReference>
<gene>
    <name evidence="1" type="ORF">BGX16_0810</name>
</gene>
<dbReference type="EMBL" id="PGEX01000001">
    <property type="protein sequence ID" value="PJJ40860.1"/>
    <property type="molecule type" value="Genomic_DNA"/>
</dbReference>
<sequence length="141" mass="15837">MKIEIAAICDAATDQSGKLNMLGVFDYIEAELPIVIPHCSIVFRIRYTRSEATSHDLKVTIQNQFDDSKLIPPILTSVNFLPVPKNMDSSAVNLILNINRMHVTKDGKYLMRLRIDEVLLETALPIYITDLTPKEPNPLAS</sequence>
<reference evidence="1 2" key="1">
    <citation type="submission" date="2017-11" db="EMBL/GenBank/DDBJ databases">
        <title>Animal gut microbial communities from fecal samples from Wisconsin, USA.</title>
        <authorList>
            <person name="Neumann A."/>
        </authorList>
    </citation>
    <scope>NUCLEOTIDE SEQUENCE [LARGE SCALE GENOMIC DNA]</scope>
    <source>
        <strain evidence="1 2">UWS3</strain>
    </source>
</reference>
<dbReference type="InterPro" id="IPR054221">
    <property type="entry name" value="DUF6941"/>
</dbReference>
<accession>A0A2M9A572</accession>
<dbReference type="Pfam" id="PF22091">
    <property type="entry name" value="DUF6941"/>
    <property type="match status" value="1"/>
</dbReference>
<comment type="caution">
    <text evidence="1">The sequence shown here is derived from an EMBL/GenBank/DDBJ whole genome shotgun (WGS) entry which is preliminary data.</text>
</comment>
<dbReference type="Proteomes" id="UP000231134">
    <property type="component" value="Unassembled WGS sequence"/>
</dbReference>
<organism evidence="1 2">
    <name type="scientific">Hallerella succinigenes</name>
    <dbReference type="NCBI Taxonomy" id="1896222"/>
    <lineage>
        <taxon>Bacteria</taxon>
        <taxon>Pseudomonadati</taxon>
        <taxon>Fibrobacterota</taxon>
        <taxon>Fibrobacteria</taxon>
        <taxon>Fibrobacterales</taxon>
        <taxon>Fibrobacteraceae</taxon>
        <taxon>Hallerella</taxon>
    </lineage>
</organism>
<name>A0A2M9A572_9BACT</name>
<evidence type="ECO:0000313" key="2">
    <source>
        <dbReference type="Proteomes" id="UP000231134"/>
    </source>
</evidence>